<gene>
    <name evidence="1" type="ORF">C7A10_31220</name>
</gene>
<reference evidence="1 2" key="1">
    <citation type="submission" date="2018-03" db="EMBL/GenBank/DDBJ databases">
        <title>Blue discolouration in mozzarella cheese caused by Pseudomonas fluorescens.</title>
        <authorList>
            <person name="Chiesa F."/>
            <person name="Dalmasso A."/>
            <person name="Lomonaco S."/>
        </authorList>
    </citation>
    <scope>NUCLEOTIDE SEQUENCE [LARGE SCALE GENOMIC DNA]</scope>
    <source>
        <strain evidence="1 2">11293</strain>
    </source>
</reference>
<sequence>MQVHSQLTLVCRAGQSQLILVENGADCRSERFRLQVVTATAQAAHAQAPNESTPASTAASFASQFYGVDASVVDVTITKQDLYTATATTKAPGQAVCSLELAVVPDGANTNWALGSWACDKQPAS</sequence>
<accession>A0A2T0HJA9</accession>
<protein>
    <submittedName>
        <fullName evidence="1">Uncharacterized protein</fullName>
    </submittedName>
</protein>
<name>A0A2T0HJA9_PSEFL</name>
<dbReference type="EMBL" id="PVUH01000047">
    <property type="protein sequence ID" value="PRW83184.1"/>
    <property type="molecule type" value="Genomic_DNA"/>
</dbReference>
<evidence type="ECO:0000313" key="1">
    <source>
        <dbReference type="EMBL" id="PRW83184.1"/>
    </source>
</evidence>
<evidence type="ECO:0000313" key="2">
    <source>
        <dbReference type="Proteomes" id="UP000239731"/>
    </source>
</evidence>
<proteinExistence type="predicted"/>
<organism evidence="1 2">
    <name type="scientific">Pseudomonas fluorescens</name>
    <dbReference type="NCBI Taxonomy" id="294"/>
    <lineage>
        <taxon>Bacteria</taxon>
        <taxon>Pseudomonadati</taxon>
        <taxon>Pseudomonadota</taxon>
        <taxon>Gammaproteobacteria</taxon>
        <taxon>Pseudomonadales</taxon>
        <taxon>Pseudomonadaceae</taxon>
        <taxon>Pseudomonas</taxon>
    </lineage>
</organism>
<dbReference type="Proteomes" id="UP000239731">
    <property type="component" value="Unassembled WGS sequence"/>
</dbReference>
<comment type="caution">
    <text evidence="1">The sequence shown here is derived from an EMBL/GenBank/DDBJ whole genome shotgun (WGS) entry which is preliminary data.</text>
</comment>
<dbReference type="AlphaFoldDB" id="A0A2T0HJA9"/>